<protein>
    <submittedName>
        <fullName evidence="2">Uncharacterized protein</fullName>
    </submittedName>
</protein>
<keyword evidence="1" id="KW-0732">Signal</keyword>
<evidence type="ECO:0000313" key="2">
    <source>
        <dbReference type="EMBL" id="KAJ5264788.1"/>
    </source>
</evidence>
<name>A0ABQ8WEH9_PENCH</name>
<proteinExistence type="predicted"/>
<comment type="caution">
    <text evidence="2">The sequence shown here is derived from an EMBL/GenBank/DDBJ whole genome shotgun (WGS) entry which is preliminary data.</text>
</comment>
<feature type="chain" id="PRO_5045163988" evidence="1">
    <location>
        <begin position="20"/>
        <end position="174"/>
    </location>
</feature>
<reference evidence="2 3" key="1">
    <citation type="journal article" date="2023" name="IMA Fungus">
        <title>Comparative genomic study of the Penicillium genus elucidates a diverse pangenome and 15 lateral gene transfer events.</title>
        <authorList>
            <person name="Petersen C."/>
            <person name="Sorensen T."/>
            <person name="Nielsen M.R."/>
            <person name="Sondergaard T.E."/>
            <person name="Sorensen J.L."/>
            <person name="Fitzpatrick D.A."/>
            <person name="Frisvad J.C."/>
            <person name="Nielsen K.L."/>
        </authorList>
    </citation>
    <scope>NUCLEOTIDE SEQUENCE [LARGE SCALE GENOMIC DNA]</scope>
    <source>
        <strain evidence="2 3">IBT 3361</strain>
    </source>
</reference>
<organism evidence="2 3">
    <name type="scientific">Penicillium chrysogenum</name>
    <name type="common">Penicillium notatum</name>
    <dbReference type="NCBI Taxonomy" id="5076"/>
    <lineage>
        <taxon>Eukaryota</taxon>
        <taxon>Fungi</taxon>
        <taxon>Dikarya</taxon>
        <taxon>Ascomycota</taxon>
        <taxon>Pezizomycotina</taxon>
        <taxon>Eurotiomycetes</taxon>
        <taxon>Eurotiomycetidae</taxon>
        <taxon>Eurotiales</taxon>
        <taxon>Aspergillaceae</taxon>
        <taxon>Penicillium</taxon>
        <taxon>Penicillium chrysogenum species complex</taxon>
    </lineage>
</organism>
<evidence type="ECO:0000313" key="3">
    <source>
        <dbReference type="Proteomes" id="UP001220256"/>
    </source>
</evidence>
<gene>
    <name evidence="2" type="ORF">N7505_007581</name>
</gene>
<evidence type="ECO:0000256" key="1">
    <source>
        <dbReference type="SAM" id="SignalP"/>
    </source>
</evidence>
<sequence>MKLAALLSSISLLAAGTFASPVTHSLETQRSDGEENLVVSRDDGLKCASHQYSDGDMSDALGAGATMLWKAARSEAEKAKDRDGNDEVSLPSDSLCAQSGATKYEWPFFEVATSLVPKETKGLVMIGSFLQLTILLVIHPRSGLSALLSHTRVLVAQGASLSAPDRRSYPSSIN</sequence>
<feature type="signal peptide" evidence="1">
    <location>
        <begin position="1"/>
        <end position="19"/>
    </location>
</feature>
<accession>A0ABQ8WEH9</accession>
<keyword evidence="3" id="KW-1185">Reference proteome</keyword>
<dbReference type="Proteomes" id="UP001220256">
    <property type="component" value="Unassembled WGS sequence"/>
</dbReference>
<dbReference type="EMBL" id="JAPVEB010000004">
    <property type="protein sequence ID" value="KAJ5264788.1"/>
    <property type="molecule type" value="Genomic_DNA"/>
</dbReference>